<keyword evidence="5" id="KW-1185">Reference proteome</keyword>
<organism evidence="4 5">
    <name type="scientific">Sphingomonas turrisvirgatae</name>
    <dbReference type="NCBI Taxonomy" id="1888892"/>
    <lineage>
        <taxon>Bacteria</taxon>
        <taxon>Pseudomonadati</taxon>
        <taxon>Pseudomonadota</taxon>
        <taxon>Alphaproteobacteria</taxon>
        <taxon>Sphingomonadales</taxon>
        <taxon>Sphingomonadaceae</taxon>
        <taxon>Sphingomonas</taxon>
    </lineage>
</organism>
<dbReference type="GO" id="GO:0044281">
    <property type="term" value="P:small molecule metabolic process"/>
    <property type="evidence" value="ECO:0007669"/>
    <property type="project" value="UniProtKB-ARBA"/>
</dbReference>
<dbReference type="SUPFAM" id="SSF56529">
    <property type="entry name" value="FAH"/>
    <property type="match status" value="1"/>
</dbReference>
<dbReference type="InterPro" id="IPR011234">
    <property type="entry name" value="Fumarylacetoacetase-like_C"/>
</dbReference>
<dbReference type="PANTHER" id="PTHR42796:SF4">
    <property type="entry name" value="FUMARYLACETOACETATE HYDROLASE DOMAIN-CONTAINING PROTEIN 2A"/>
    <property type="match status" value="1"/>
</dbReference>
<reference evidence="4 5" key="1">
    <citation type="submission" date="2016-08" db="EMBL/GenBank/DDBJ databases">
        <title>Draft genome of the agarase producing Sphingomonas sp. MCT13.</title>
        <authorList>
            <person name="D'Andrea M.M."/>
            <person name="Rossolini G.M."/>
            <person name="Thaller M.C."/>
        </authorList>
    </citation>
    <scope>NUCLEOTIDE SEQUENCE [LARGE SCALE GENOMIC DNA]</scope>
    <source>
        <strain evidence="4 5">MCT13</strain>
    </source>
</reference>
<sequence>MRFVSFSTPSGDSFGLVRDNDVIDLASRLDVPSLKALIAADRLGEAAQFADAPADHSLDTIEFLPVIPDPTHLWCLAINYEDHIEEIKAVGIQREKPKKPALFARYPDTMMGHNAPILKPTVSNDVDWEVELAVIIGKGGRHISEADAMLHVAGYSIFNDVSIRDWQFHTRQIIPGKNFRSSGGLGPWMVTADEIPDPHNLRVQARVNGTTYQDSNTSYQIHRIPAFISYVSDILDLKPGDVLATGTPSGVGFSRKPPIFMKAGDVCECEVEGIGILSNPVVDE</sequence>
<evidence type="ECO:0000256" key="1">
    <source>
        <dbReference type="ARBA" id="ARBA00010211"/>
    </source>
</evidence>
<comment type="caution">
    <text evidence="4">The sequence shown here is derived from an EMBL/GenBank/DDBJ whole genome shotgun (WGS) entry which is preliminary data.</text>
</comment>
<gene>
    <name evidence="4" type="ORF">BFL28_13785</name>
</gene>
<evidence type="ECO:0000256" key="2">
    <source>
        <dbReference type="ARBA" id="ARBA00022723"/>
    </source>
</evidence>
<evidence type="ECO:0000313" key="5">
    <source>
        <dbReference type="Proteomes" id="UP000094487"/>
    </source>
</evidence>
<dbReference type="PANTHER" id="PTHR42796">
    <property type="entry name" value="FUMARYLACETOACETATE HYDROLASE DOMAIN-CONTAINING PROTEIN 2A-RELATED"/>
    <property type="match status" value="1"/>
</dbReference>
<dbReference type="OrthoDB" id="5197601at2"/>
<dbReference type="Gene3D" id="3.90.850.10">
    <property type="entry name" value="Fumarylacetoacetase-like, C-terminal domain"/>
    <property type="match status" value="1"/>
</dbReference>
<proteinExistence type="inferred from homology"/>
<comment type="similarity">
    <text evidence="1">Belongs to the FAH family.</text>
</comment>
<evidence type="ECO:0000259" key="3">
    <source>
        <dbReference type="Pfam" id="PF01557"/>
    </source>
</evidence>
<keyword evidence="2" id="KW-0479">Metal-binding</keyword>
<keyword evidence="4" id="KW-0413">Isomerase</keyword>
<name>A0A1E3LXJ1_9SPHN</name>
<dbReference type="EMBL" id="MDDS01000014">
    <property type="protein sequence ID" value="ODP38448.1"/>
    <property type="molecule type" value="Genomic_DNA"/>
</dbReference>
<dbReference type="InterPro" id="IPR036663">
    <property type="entry name" value="Fumarylacetoacetase_C_sf"/>
</dbReference>
<accession>A0A1E3LXJ1</accession>
<protein>
    <submittedName>
        <fullName evidence="4">5-carboxymethyl-2-hydroxymuconate isomerase</fullName>
    </submittedName>
</protein>
<dbReference type="AlphaFoldDB" id="A0A1E3LXJ1"/>
<dbReference type="GO" id="GO:0046872">
    <property type="term" value="F:metal ion binding"/>
    <property type="evidence" value="ECO:0007669"/>
    <property type="project" value="UniProtKB-KW"/>
</dbReference>
<evidence type="ECO:0000313" key="4">
    <source>
        <dbReference type="EMBL" id="ODP38448.1"/>
    </source>
</evidence>
<dbReference type="Pfam" id="PF01557">
    <property type="entry name" value="FAA_hydrolase"/>
    <property type="match status" value="1"/>
</dbReference>
<dbReference type="STRING" id="1888892.BFL28_13785"/>
<dbReference type="InterPro" id="IPR051121">
    <property type="entry name" value="FAH"/>
</dbReference>
<dbReference type="GO" id="GO:0016853">
    <property type="term" value="F:isomerase activity"/>
    <property type="evidence" value="ECO:0007669"/>
    <property type="project" value="UniProtKB-KW"/>
</dbReference>
<dbReference type="Proteomes" id="UP000094487">
    <property type="component" value="Unassembled WGS sequence"/>
</dbReference>
<feature type="domain" description="Fumarylacetoacetase-like C-terminal" evidence="3">
    <location>
        <begin position="73"/>
        <end position="282"/>
    </location>
</feature>